<dbReference type="Pfam" id="PF05303">
    <property type="entry name" value="GSKIP_dom"/>
    <property type="match status" value="1"/>
</dbReference>
<gene>
    <name evidence="3" type="ORF">KUF71_024366</name>
</gene>
<sequence>MGEEKVLDKEQWHVEVSAVIHDIKNHVLKASTSTLESTDDFVYFNITTLEGNDYCVQMSKNGFVIAGNHHDSSSFEPAEYFETPYSLLDHISPKYRESFARQLIDSLSALTENNFAGDVK</sequence>
<evidence type="ECO:0000313" key="3">
    <source>
        <dbReference type="EMBL" id="KAK3915089.1"/>
    </source>
</evidence>
<dbReference type="GO" id="GO:0005737">
    <property type="term" value="C:cytoplasm"/>
    <property type="evidence" value="ECO:0007669"/>
    <property type="project" value="TreeGrafter"/>
</dbReference>
<reference evidence="3" key="1">
    <citation type="submission" date="2021-07" db="EMBL/GenBank/DDBJ databases">
        <authorList>
            <person name="Catto M.A."/>
            <person name="Jacobson A."/>
            <person name="Kennedy G."/>
            <person name="Labadie P."/>
            <person name="Hunt B.G."/>
            <person name="Srinivasan R."/>
        </authorList>
    </citation>
    <scope>NUCLEOTIDE SEQUENCE</scope>
    <source>
        <strain evidence="3">PL_HMW_Pooled</strain>
        <tissue evidence="3">Head</tissue>
    </source>
</reference>
<feature type="domain" description="GSKIP" evidence="2">
    <location>
        <begin position="15"/>
        <end position="110"/>
    </location>
</feature>
<dbReference type="GO" id="GO:0019207">
    <property type="term" value="F:kinase regulator activity"/>
    <property type="evidence" value="ECO:0007669"/>
    <property type="project" value="TreeGrafter"/>
</dbReference>
<keyword evidence="4" id="KW-1185">Reference proteome</keyword>
<dbReference type="AlphaFoldDB" id="A0AAE1H5D2"/>
<name>A0AAE1H5D2_9NEOP</name>
<comment type="caution">
    <text evidence="3">The sequence shown here is derived from an EMBL/GenBank/DDBJ whole genome shotgun (WGS) entry which is preliminary data.</text>
</comment>
<protein>
    <submittedName>
        <fullName evidence="3">GSK3-beta interaction protein</fullName>
    </submittedName>
</protein>
<proteinExistence type="inferred from homology"/>
<dbReference type="InterPro" id="IPR037395">
    <property type="entry name" value="GSKIP"/>
</dbReference>
<dbReference type="GO" id="GO:0060828">
    <property type="term" value="P:regulation of canonical Wnt signaling pathway"/>
    <property type="evidence" value="ECO:0007669"/>
    <property type="project" value="InterPro"/>
</dbReference>
<accession>A0AAE1H5D2</accession>
<dbReference type="InterPro" id="IPR007967">
    <property type="entry name" value="GSKIP_dom"/>
</dbReference>
<dbReference type="PANTHER" id="PTHR12490">
    <property type="entry name" value="GSK3B-INTERACTING PROTEIN"/>
    <property type="match status" value="1"/>
</dbReference>
<dbReference type="SUPFAM" id="SSF103107">
    <property type="entry name" value="Hypothetical protein c14orf129, hspc210"/>
    <property type="match status" value="1"/>
</dbReference>
<reference evidence="3" key="2">
    <citation type="journal article" date="2023" name="BMC Genomics">
        <title>Pest status, molecular evolution, and epigenetic factors derived from the genome assembly of Frankliniella fusca, a thysanopteran phytovirus vector.</title>
        <authorList>
            <person name="Catto M.A."/>
            <person name="Labadie P.E."/>
            <person name="Jacobson A.L."/>
            <person name="Kennedy G.G."/>
            <person name="Srinivasan R."/>
            <person name="Hunt B.G."/>
        </authorList>
    </citation>
    <scope>NUCLEOTIDE SEQUENCE</scope>
    <source>
        <strain evidence="3">PL_HMW_Pooled</strain>
    </source>
</reference>
<dbReference type="EMBL" id="JAHWGI010000403">
    <property type="protein sequence ID" value="KAK3915089.1"/>
    <property type="molecule type" value="Genomic_DNA"/>
</dbReference>
<dbReference type="GO" id="GO:0051018">
    <property type="term" value="F:protein kinase A binding"/>
    <property type="evidence" value="ECO:0007669"/>
    <property type="project" value="TreeGrafter"/>
</dbReference>
<evidence type="ECO:0000256" key="1">
    <source>
        <dbReference type="ARBA" id="ARBA00009571"/>
    </source>
</evidence>
<organism evidence="3 4">
    <name type="scientific">Frankliniella fusca</name>
    <dbReference type="NCBI Taxonomy" id="407009"/>
    <lineage>
        <taxon>Eukaryota</taxon>
        <taxon>Metazoa</taxon>
        <taxon>Ecdysozoa</taxon>
        <taxon>Arthropoda</taxon>
        <taxon>Hexapoda</taxon>
        <taxon>Insecta</taxon>
        <taxon>Pterygota</taxon>
        <taxon>Neoptera</taxon>
        <taxon>Paraneoptera</taxon>
        <taxon>Thysanoptera</taxon>
        <taxon>Terebrantia</taxon>
        <taxon>Thripoidea</taxon>
        <taxon>Thripidae</taxon>
        <taxon>Frankliniella</taxon>
    </lineage>
</organism>
<evidence type="ECO:0000313" key="4">
    <source>
        <dbReference type="Proteomes" id="UP001219518"/>
    </source>
</evidence>
<dbReference type="Gene3D" id="3.30.2280.10">
    <property type="entry name" value="Hypothetical protein (hspc210)"/>
    <property type="match status" value="1"/>
</dbReference>
<dbReference type="InterPro" id="IPR023231">
    <property type="entry name" value="GSKIP_dom_sf"/>
</dbReference>
<evidence type="ECO:0000259" key="2">
    <source>
        <dbReference type="Pfam" id="PF05303"/>
    </source>
</evidence>
<dbReference type="PANTHER" id="PTHR12490:SF4">
    <property type="entry name" value="GSK3B-INTERACTING PROTEIN"/>
    <property type="match status" value="1"/>
</dbReference>
<dbReference type="Proteomes" id="UP001219518">
    <property type="component" value="Unassembled WGS sequence"/>
</dbReference>
<comment type="similarity">
    <text evidence="1">Belongs to the GSKIP family.</text>
</comment>